<evidence type="ECO:0000256" key="1">
    <source>
        <dbReference type="SAM" id="MobiDB-lite"/>
    </source>
</evidence>
<feature type="compositionally biased region" description="Basic and acidic residues" evidence="1">
    <location>
        <begin position="96"/>
        <end position="114"/>
    </location>
</feature>
<evidence type="ECO:0000313" key="3">
    <source>
        <dbReference type="Proteomes" id="UP000231279"/>
    </source>
</evidence>
<dbReference type="AlphaFoldDB" id="A0A2G9GRH7"/>
<dbReference type="EMBL" id="NKXS01003975">
    <property type="protein sequence ID" value="PIN07858.1"/>
    <property type="molecule type" value="Genomic_DNA"/>
</dbReference>
<evidence type="ECO:0000313" key="2">
    <source>
        <dbReference type="EMBL" id="PIN07858.1"/>
    </source>
</evidence>
<name>A0A2G9GRH7_9LAMI</name>
<dbReference type="Proteomes" id="UP000231279">
    <property type="component" value="Unassembled WGS sequence"/>
</dbReference>
<proteinExistence type="predicted"/>
<protein>
    <submittedName>
        <fullName evidence="2">Uncharacterized protein</fullName>
    </submittedName>
</protein>
<accession>A0A2G9GRH7</accession>
<dbReference type="OrthoDB" id="913239at2759"/>
<organism evidence="2 3">
    <name type="scientific">Handroanthus impetiginosus</name>
    <dbReference type="NCBI Taxonomy" id="429701"/>
    <lineage>
        <taxon>Eukaryota</taxon>
        <taxon>Viridiplantae</taxon>
        <taxon>Streptophyta</taxon>
        <taxon>Embryophyta</taxon>
        <taxon>Tracheophyta</taxon>
        <taxon>Spermatophyta</taxon>
        <taxon>Magnoliopsida</taxon>
        <taxon>eudicotyledons</taxon>
        <taxon>Gunneridae</taxon>
        <taxon>Pentapetalae</taxon>
        <taxon>asterids</taxon>
        <taxon>lamiids</taxon>
        <taxon>Lamiales</taxon>
        <taxon>Bignoniaceae</taxon>
        <taxon>Crescentiina</taxon>
        <taxon>Tabebuia alliance</taxon>
        <taxon>Handroanthus</taxon>
    </lineage>
</organism>
<feature type="region of interest" description="Disordered" evidence="1">
    <location>
        <begin position="95"/>
        <end position="143"/>
    </location>
</feature>
<reference evidence="3" key="1">
    <citation type="journal article" date="2018" name="Gigascience">
        <title>Genome assembly of the Pink Ipe (Handroanthus impetiginosus, Bignoniaceae), a highly valued, ecologically keystone Neotropical timber forest tree.</title>
        <authorList>
            <person name="Silva-Junior O.B."/>
            <person name="Grattapaglia D."/>
            <person name="Novaes E."/>
            <person name="Collevatti R.G."/>
        </authorList>
    </citation>
    <scope>NUCLEOTIDE SEQUENCE [LARGE SCALE GENOMIC DNA]</scope>
    <source>
        <strain evidence="3">cv. UFG-1</strain>
    </source>
</reference>
<keyword evidence="3" id="KW-1185">Reference proteome</keyword>
<gene>
    <name evidence="2" type="ORF">CDL12_19569</name>
</gene>
<sequence length="143" mass="16019">MWLLGFEPRSPRPQRGILTTKLQPLVHKRIITGLCKLDSSLYFHIRNNKTWTLNGSVQCQCEFLVNPKRITSAYPRDLVTIVGDNIRNKAVVANTNKEENVRAGHPDGNVENHHNIPRPYYNQWGSSPNGGGDEGNDNDNGSG</sequence>
<comment type="caution">
    <text evidence="2">The sequence shown here is derived from an EMBL/GenBank/DDBJ whole genome shotgun (WGS) entry which is preliminary data.</text>
</comment>